<reference evidence="9 10" key="1">
    <citation type="journal article" date="2014" name="Genome Announc.">
        <title>Draft Genome Sequence of Cytophaga fermentans JCM 21142T, a Facultative Anaerobe Isolated from Marine Mud.</title>
        <authorList>
            <person name="Starns D."/>
            <person name="Oshima K."/>
            <person name="Suda W."/>
            <person name="Iino T."/>
            <person name="Yuki M."/>
            <person name="Inoue J."/>
            <person name="Kitamura K."/>
            <person name="Iida T."/>
            <person name="Darby A."/>
            <person name="Hattori M."/>
            <person name="Ohkuma M."/>
        </authorList>
    </citation>
    <scope>NUCLEOTIDE SEQUENCE [LARGE SCALE GENOMIC DNA]</scope>
    <source>
        <strain evidence="9 10">JCM 21142</strain>
    </source>
</reference>
<dbReference type="InterPro" id="IPR029752">
    <property type="entry name" value="D-isomer_DH_CS1"/>
</dbReference>
<dbReference type="PROSITE" id="PS00065">
    <property type="entry name" value="D_2_HYDROXYACID_DH_1"/>
    <property type="match status" value="1"/>
</dbReference>
<evidence type="ECO:0000256" key="4">
    <source>
        <dbReference type="ARBA" id="ARBA00023096"/>
    </source>
</evidence>
<dbReference type="PANTHER" id="PTHR43761">
    <property type="entry name" value="D-ISOMER SPECIFIC 2-HYDROXYACID DEHYDROGENASE FAMILY PROTEIN (AFU_ORTHOLOGUE AFUA_1G13630)"/>
    <property type="match status" value="1"/>
</dbReference>
<dbReference type="InterPro" id="IPR036291">
    <property type="entry name" value="NAD(P)-bd_dom_sf"/>
</dbReference>
<keyword evidence="1 5" id="KW-0963">Cytoplasm</keyword>
<evidence type="ECO:0000259" key="8">
    <source>
        <dbReference type="Pfam" id="PF11890"/>
    </source>
</evidence>
<dbReference type="SUPFAM" id="SSF51735">
    <property type="entry name" value="NAD(P)-binding Rossmann-fold domains"/>
    <property type="match status" value="1"/>
</dbReference>
<dbReference type="CDD" id="cd12158">
    <property type="entry name" value="ErythrP_dh"/>
    <property type="match status" value="1"/>
</dbReference>
<dbReference type="SUPFAM" id="SSF52283">
    <property type="entry name" value="Formate/glycerate dehydrogenase catalytic domain-like"/>
    <property type="match status" value="1"/>
</dbReference>
<feature type="binding site" evidence="5">
    <location>
        <position position="46"/>
    </location>
    <ligand>
        <name>substrate</name>
    </ligand>
</feature>
<dbReference type="InterPro" id="IPR038251">
    <property type="entry name" value="PdxB_dimer_sf"/>
</dbReference>
<dbReference type="UniPathway" id="UPA00244">
    <property type="reaction ID" value="UER00310"/>
</dbReference>
<evidence type="ECO:0000256" key="5">
    <source>
        <dbReference type="HAMAP-Rule" id="MF_01825"/>
    </source>
</evidence>
<dbReference type="Gene3D" id="3.40.50.720">
    <property type="entry name" value="NAD(P)-binding Rossmann-like Domain"/>
    <property type="match status" value="2"/>
</dbReference>
<comment type="catalytic activity">
    <reaction evidence="5">
        <text>4-phospho-D-erythronate + NAD(+) = (R)-3-hydroxy-2-oxo-4-phosphooxybutanoate + NADH + H(+)</text>
        <dbReference type="Rhea" id="RHEA:18829"/>
        <dbReference type="ChEBI" id="CHEBI:15378"/>
        <dbReference type="ChEBI" id="CHEBI:57540"/>
        <dbReference type="ChEBI" id="CHEBI:57945"/>
        <dbReference type="ChEBI" id="CHEBI:58538"/>
        <dbReference type="ChEBI" id="CHEBI:58766"/>
        <dbReference type="EC" id="1.1.1.290"/>
    </reaction>
</comment>
<feature type="binding site" evidence="5">
    <location>
        <position position="259"/>
    </location>
    <ligand>
        <name>substrate</name>
    </ligand>
</feature>
<protein>
    <recommendedName>
        <fullName evidence="5">Erythronate-4-phosphate dehydrogenase</fullName>
        <ecNumber evidence="5">1.1.1.290</ecNumber>
    </recommendedName>
</protein>
<dbReference type="GO" id="GO:0005737">
    <property type="term" value="C:cytoplasm"/>
    <property type="evidence" value="ECO:0007669"/>
    <property type="project" value="UniProtKB-SubCell"/>
</dbReference>
<feature type="binding site" evidence="5">
    <location>
        <position position="67"/>
    </location>
    <ligand>
        <name>substrate</name>
    </ligand>
</feature>
<proteinExistence type="inferred from homology"/>
<dbReference type="AlphaFoldDB" id="W7Y1L6"/>
<dbReference type="Pfam" id="PF00389">
    <property type="entry name" value="2-Hacid_dh"/>
    <property type="match status" value="1"/>
</dbReference>
<dbReference type="Pfam" id="PF02826">
    <property type="entry name" value="2-Hacid_dh_C"/>
    <property type="match status" value="1"/>
</dbReference>
<dbReference type="InterPro" id="IPR029753">
    <property type="entry name" value="D-isomer_DH_CS"/>
</dbReference>
<gene>
    <name evidence="5" type="primary">pdxB</name>
    <name evidence="9" type="ORF">JCM21142_476</name>
</gene>
<dbReference type="InterPro" id="IPR006140">
    <property type="entry name" value="D-isomer_DH_NAD-bd"/>
</dbReference>
<feature type="active site" description="Proton donor" evidence="5">
    <location>
        <position position="255"/>
    </location>
</feature>
<keyword evidence="3 5" id="KW-0520">NAD</keyword>
<evidence type="ECO:0000259" key="7">
    <source>
        <dbReference type="Pfam" id="PF02826"/>
    </source>
</evidence>
<evidence type="ECO:0000259" key="6">
    <source>
        <dbReference type="Pfam" id="PF00389"/>
    </source>
</evidence>
<feature type="binding site" evidence="5">
    <location>
        <position position="258"/>
    </location>
    <ligand>
        <name>NAD(+)</name>
        <dbReference type="ChEBI" id="CHEBI:57540"/>
    </ligand>
</feature>
<dbReference type="EC" id="1.1.1.290" evidence="5"/>
<dbReference type="HAMAP" id="MF_01825">
    <property type="entry name" value="PdxB"/>
    <property type="match status" value="1"/>
</dbReference>
<organism evidence="9 10">
    <name type="scientific">Saccharicrinis fermentans DSM 9555 = JCM 21142</name>
    <dbReference type="NCBI Taxonomy" id="869213"/>
    <lineage>
        <taxon>Bacteria</taxon>
        <taxon>Pseudomonadati</taxon>
        <taxon>Bacteroidota</taxon>
        <taxon>Bacteroidia</taxon>
        <taxon>Marinilabiliales</taxon>
        <taxon>Marinilabiliaceae</taxon>
        <taxon>Saccharicrinis</taxon>
    </lineage>
</organism>
<keyword evidence="10" id="KW-1185">Reference proteome</keyword>
<feature type="binding site" evidence="5">
    <location>
        <position position="233"/>
    </location>
    <ligand>
        <name>NAD(+)</name>
        <dbReference type="ChEBI" id="CHEBI:57540"/>
    </ligand>
</feature>
<keyword evidence="2 5" id="KW-0560">Oxidoreductase</keyword>
<keyword evidence="4 5" id="KW-0664">Pyridoxine biosynthesis</keyword>
<name>W7Y1L6_9BACT</name>
<dbReference type="Proteomes" id="UP000019402">
    <property type="component" value="Unassembled WGS sequence"/>
</dbReference>
<dbReference type="Gene3D" id="3.30.1370.170">
    <property type="match status" value="1"/>
</dbReference>
<evidence type="ECO:0000313" key="10">
    <source>
        <dbReference type="Proteomes" id="UP000019402"/>
    </source>
</evidence>
<feature type="binding site" evidence="5">
    <location>
        <position position="147"/>
    </location>
    <ligand>
        <name>NAD(+)</name>
        <dbReference type="ChEBI" id="CHEBI:57540"/>
    </ligand>
</feature>
<comment type="subunit">
    <text evidence="5">Homodimer.</text>
</comment>
<feature type="domain" description="D-isomer specific 2-hydroxyacid dehydrogenase catalytic" evidence="6">
    <location>
        <begin position="30"/>
        <end position="105"/>
    </location>
</feature>
<dbReference type="InterPro" id="IPR020921">
    <property type="entry name" value="Erythronate-4-P_DHase"/>
</dbReference>
<dbReference type="RefSeq" id="WP_044212037.1">
    <property type="nucleotide sequence ID" value="NZ_BAMD01000003.1"/>
</dbReference>
<dbReference type="EMBL" id="BAMD01000003">
    <property type="protein sequence ID" value="GAF01857.1"/>
    <property type="molecule type" value="Genomic_DNA"/>
</dbReference>
<feature type="active site" evidence="5">
    <location>
        <position position="209"/>
    </location>
</feature>
<dbReference type="InterPro" id="IPR050418">
    <property type="entry name" value="D-iso_2-hydroxyacid_DH_PdxB"/>
</dbReference>
<comment type="function">
    <text evidence="5">Catalyzes the oxidation of erythronate-4-phosphate to 3-hydroxy-2-oxo-4-phosphonooxybutanoate.</text>
</comment>
<evidence type="ECO:0000256" key="1">
    <source>
        <dbReference type="ARBA" id="ARBA00022490"/>
    </source>
</evidence>
<dbReference type="Pfam" id="PF11890">
    <property type="entry name" value="DUF3410"/>
    <property type="match status" value="1"/>
</dbReference>
<dbReference type="PROSITE" id="PS00671">
    <property type="entry name" value="D_2_HYDROXYACID_DH_3"/>
    <property type="match status" value="1"/>
</dbReference>
<evidence type="ECO:0000256" key="2">
    <source>
        <dbReference type="ARBA" id="ARBA00023002"/>
    </source>
</evidence>
<dbReference type="InterPro" id="IPR006139">
    <property type="entry name" value="D-isomer_2_OHA_DH_cat_dom"/>
</dbReference>
<feature type="active site" evidence="5">
    <location>
        <position position="238"/>
    </location>
</feature>
<dbReference type="PANTHER" id="PTHR43761:SF1">
    <property type="entry name" value="D-ISOMER SPECIFIC 2-HYDROXYACID DEHYDROGENASE CATALYTIC DOMAIN-CONTAINING PROTEIN-RELATED"/>
    <property type="match status" value="1"/>
</dbReference>
<comment type="caution">
    <text evidence="9">The sequence shown here is derived from an EMBL/GenBank/DDBJ whole genome shotgun (WGS) entry which is preliminary data.</text>
</comment>
<feature type="domain" description="Erythronate-4-phosphate dehydrogenase dimerisation" evidence="8">
    <location>
        <begin position="294"/>
        <end position="371"/>
    </location>
</feature>
<evidence type="ECO:0000313" key="9">
    <source>
        <dbReference type="EMBL" id="GAF01857.1"/>
    </source>
</evidence>
<sequence length="378" mass="41657">MLKIIADNKIPFLEGVLEPYAHISYLPGAKTDASVIKGADALITRTRTKCDEKALSDSGVKMIATATIGFDHIDTAYCDKNNIKWVNAPGCNSGSVLQYIAATIATLTSKLCIDATQQTIGIIGVGNVGSKVAGFANSIGMKVLQYDPPRAEKEGREQFVDLPELLAQADLITFHVPLQRTGIYKTHHLGDAAFFEQCKKNAIIINSSRGEVINNDDLLAALNKQTIGHAVLDVWENEPDINRGLLDKTMIATPHIAGYSADGKANGTSMSVQAISRRFGLPLEDWYPSNIPAPAHPTLQIDAQGMTDQQVWSKAILHTYEILEDDQRFRREPATFEYLRGSYPIRREFRAYCIQLKNGSERLVEMLNKIGFGHVELI</sequence>
<comment type="similarity">
    <text evidence="5">Belongs to the D-isomer specific 2-hydroxyacid dehydrogenase family. PdxB subfamily.</text>
</comment>
<dbReference type="eggNOG" id="COG0111">
    <property type="taxonomic scope" value="Bacteria"/>
</dbReference>
<dbReference type="InterPro" id="IPR024531">
    <property type="entry name" value="Erythronate-4-P_DHase_dimer"/>
</dbReference>
<dbReference type="STRING" id="869213.GCA_000517085_03530"/>
<evidence type="ECO:0000256" key="3">
    <source>
        <dbReference type="ARBA" id="ARBA00023027"/>
    </source>
</evidence>
<accession>W7Y1L6</accession>
<comment type="caution">
    <text evidence="5">Lacks conserved residue(s) required for the propagation of feature annotation.</text>
</comment>
<comment type="subcellular location">
    <subcellularLocation>
        <location evidence="5">Cytoplasm</location>
    </subcellularLocation>
</comment>
<comment type="pathway">
    <text evidence="5">Cofactor biosynthesis; pyridoxine 5'-phosphate biosynthesis; pyridoxine 5'-phosphate from D-erythrose 4-phosphate: step 2/5.</text>
</comment>
<dbReference type="GO" id="GO:0008615">
    <property type="term" value="P:pyridoxine biosynthetic process"/>
    <property type="evidence" value="ECO:0007669"/>
    <property type="project" value="UniProtKB-UniRule"/>
</dbReference>
<feature type="domain" description="D-isomer specific 2-hydroxyacid dehydrogenase NAD-binding" evidence="7">
    <location>
        <begin position="113"/>
        <end position="257"/>
    </location>
</feature>
<dbReference type="GO" id="GO:0051287">
    <property type="term" value="F:NAD binding"/>
    <property type="evidence" value="ECO:0007669"/>
    <property type="project" value="InterPro"/>
</dbReference>
<dbReference type="GO" id="GO:0046983">
    <property type="term" value="F:protein dimerization activity"/>
    <property type="evidence" value="ECO:0007669"/>
    <property type="project" value="InterPro"/>
</dbReference>
<dbReference type="OrthoDB" id="1522997at2"/>
<dbReference type="GO" id="GO:0033711">
    <property type="term" value="F:4-phosphoerythronate dehydrogenase activity"/>
    <property type="evidence" value="ECO:0007669"/>
    <property type="project" value="UniProtKB-EC"/>
</dbReference>